<dbReference type="GO" id="GO:0004439">
    <property type="term" value="F:phosphatidylinositol-4,5-bisphosphate 5-phosphatase activity"/>
    <property type="evidence" value="ECO:0007669"/>
    <property type="project" value="TreeGrafter"/>
</dbReference>
<dbReference type="WBParaSite" id="jg21497.2">
    <property type="protein sequence ID" value="jg21497.2"/>
    <property type="gene ID" value="jg21497"/>
</dbReference>
<dbReference type="GO" id="GO:0046856">
    <property type="term" value="P:phosphatidylinositol dephosphorylation"/>
    <property type="evidence" value="ECO:0007669"/>
    <property type="project" value="InterPro"/>
</dbReference>
<proteinExistence type="predicted"/>
<feature type="region of interest" description="Disordered" evidence="1">
    <location>
        <begin position="255"/>
        <end position="282"/>
    </location>
</feature>
<evidence type="ECO:0000313" key="3">
    <source>
        <dbReference type="Proteomes" id="UP000887574"/>
    </source>
</evidence>
<dbReference type="InterPro" id="IPR036691">
    <property type="entry name" value="Endo/exonu/phosph_ase_sf"/>
</dbReference>
<organism evidence="3 4">
    <name type="scientific">Ditylenchus dipsaci</name>
    <dbReference type="NCBI Taxonomy" id="166011"/>
    <lineage>
        <taxon>Eukaryota</taxon>
        <taxon>Metazoa</taxon>
        <taxon>Ecdysozoa</taxon>
        <taxon>Nematoda</taxon>
        <taxon>Chromadorea</taxon>
        <taxon>Rhabditida</taxon>
        <taxon>Tylenchina</taxon>
        <taxon>Tylenchomorpha</taxon>
        <taxon>Sphaerularioidea</taxon>
        <taxon>Anguinidae</taxon>
        <taxon>Anguininae</taxon>
        <taxon>Ditylenchus</taxon>
    </lineage>
</organism>
<keyword evidence="3" id="KW-1185">Reference proteome</keyword>
<sequence>MYRYKRLKEELEDMDDHTCAPHSTAEGGSNNRRNSQEDPDKQERAVFHSQFSEEEFQRDLSARPKVTGPGGIFLPRLNELSQLVNEEGRVTVMCFTWNIACKANRGLHRLNAVFAKIPSKERPDLIAVALQELPPSTFKFHNHVVEVVGEALCTTHRVYCWVRKWSQMFIIFIRKRLSIYTSHPEYKFIATNKVAKPFKTKGAIGICFRVLQTSCVFIACHLTHGQLKSRIMDYHKLSRTFDFDCLKRLPSSVLSPTTNNSNNPSNGHLNHSASPPPSITPKITIAIASPRN</sequence>
<dbReference type="InterPro" id="IPR000300">
    <property type="entry name" value="IPPc"/>
</dbReference>
<feature type="domain" description="Inositol polyphosphate-related phosphatase" evidence="2">
    <location>
        <begin position="96"/>
        <end position="243"/>
    </location>
</feature>
<dbReference type="Gene3D" id="3.60.10.10">
    <property type="entry name" value="Endonuclease/exonuclease/phosphatase"/>
    <property type="match status" value="1"/>
</dbReference>
<reference evidence="4" key="1">
    <citation type="submission" date="2022-11" db="UniProtKB">
        <authorList>
            <consortium name="WormBaseParasite"/>
        </authorList>
    </citation>
    <scope>IDENTIFICATION</scope>
</reference>
<protein>
    <recommendedName>
        <fullName evidence="2">Inositol polyphosphate-related phosphatase domain-containing protein</fullName>
    </recommendedName>
</protein>
<feature type="region of interest" description="Disordered" evidence="1">
    <location>
        <begin position="13"/>
        <end position="44"/>
    </location>
</feature>
<dbReference type="PANTHER" id="PTHR11200:SF275">
    <property type="entry name" value="LD06095P"/>
    <property type="match status" value="1"/>
</dbReference>
<dbReference type="GO" id="GO:0001726">
    <property type="term" value="C:ruffle"/>
    <property type="evidence" value="ECO:0007669"/>
    <property type="project" value="TreeGrafter"/>
</dbReference>
<evidence type="ECO:0000313" key="4">
    <source>
        <dbReference type="WBParaSite" id="jg21497.2"/>
    </source>
</evidence>
<evidence type="ECO:0000259" key="2">
    <source>
        <dbReference type="Pfam" id="PF22669"/>
    </source>
</evidence>
<dbReference type="GO" id="GO:0005737">
    <property type="term" value="C:cytoplasm"/>
    <property type="evidence" value="ECO:0007669"/>
    <property type="project" value="TreeGrafter"/>
</dbReference>
<dbReference type="Proteomes" id="UP000887574">
    <property type="component" value="Unplaced"/>
</dbReference>
<evidence type="ECO:0000256" key="1">
    <source>
        <dbReference type="SAM" id="MobiDB-lite"/>
    </source>
</evidence>
<dbReference type="SUPFAM" id="SSF56219">
    <property type="entry name" value="DNase I-like"/>
    <property type="match status" value="1"/>
</dbReference>
<feature type="compositionally biased region" description="Low complexity" evidence="1">
    <location>
        <begin position="255"/>
        <end position="273"/>
    </location>
</feature>
<dbReference type="InterPro" id="IPR046985">
    <property type="entry name" value="IP5"/>
</dbReference>
<dbReference type="GO" id="GO:0005886">
    <property type="term" value="C:plasma membrane"/>
    <property type="evidence" value="ECO:0007669"/>
    <property type="project" value="TreeGrafter"/>
</dbReference>
<name>A0A915DPC8_9BILA</name>
<dbReference type="Pfam" id="PF22669">
    <property type="entry name" value="Exo_endo_phos2"/>
    <property type="match status" value="1"/>
</dbReference>
<feature type="compositionally biased region" description="Basic and acidic residues" evidence="1">
    <location>
        <begin position="34"/>
        <end position="44"/>
    </location>
</feature>
<dbReference type="AlphaFoldDB" id="A0A915DPC8"/>
<dbReference type="PANTHER" id="PTHR11200">
    <property type="entry name" value="INOSITOL 5-PHOSPHATASE"/>
    <property type="match status" value="1"/>
</dbReference>
<accession>A0A915DPC8</accession>